<keyword evidence="8" id="KW-1185">Reference proteome</keyword>
<dbReference type="GO" id="GO:0016787">
    <property type="term" value="F:hydrolase activity"/>
    <property type="evidence" value="ECO:0007669"/>
    <property type="project" value="UniProtKB-KW"/>
</dbReference>
<dbReference type="SUPFAM" id="SSF52540">
    <property type="entry name" value="P-loop containing nucleoside triphosphate hydrolases"/>
    <property type="match status" value="2"/>
</dbReference>
<evidence type="ECO:0000256" key="3">
    <source>
        <dbReference type="ARBA" id="ARBA00022840"/>
    </source>
</evidence>
<protein>
    <submittedName>
        <fullName evidence="7">Uncharacterized protein</fullName>
    </submittedName>
</protein>
<dbReference type="Pfam" id="PF00176">
    <property type="entry name" value="SNF2-rel_dom"/>
    <property type="match status" value="1"/>
</dbReference>
<dbReference type="EMBL" id="JAFEKC020000005">
    <property type="protein sequence ID" value="KAK0514684.1"/>
    <property type="molecule type" value="Genomic_DNA"/>
</dbReference>
<dbReference type="Pfam" id="PF00271">
    <property type="entry name" value="Helicase_C"/>
    <property type="match status" value="1"/>
</dbReference>
<dbReference type="InterPro" id="IPR001650">
    <property type="entry name" value="Helicase_C-like"/>
</dbReference>
<evidence type="ECO:0000256" key="1">
    <source>
        <dbReference type="ARBA" id="ARBA00022741"/>
    </source>
</evidence>
<dbReference type="Gene3D" id="3.40.50.10810">
    <property type="entry name" value="Tandem AAA-ATPase domain"/>
    <property type="match status" value="1"/>
</dbReference>
<dbReference type="AlphaFoldDB" id="A0AA39R6Q3"/>
<dbReference type="InterPro" id="IPR027417">
    <property type="entry name" value="P-loop_NTPase"/>
</dbReference>
<dbReference type="InterPro" id="IPR014001">
    <property type="entry name" value="Helicase_ATP-bd"/>
</dbReference>
<dbReference type="Gene3D" id="3.40.50.300">
    <property type="entry name" value="P-loop containing nucleotide triphosphate hydrolases"/>
    <property type="match status" value="1"/>
</dbReference>
<evidence type="ECO:0000256" key="2">
    <source>
        <dbReference type="ARBA" id="ARBA00022801"/>
    </source>
</evidence>
<dbReference type="CDD" id="cd18793">
    <property type="entry name" value="SF2_C_SNF"/>
    <property type="match status" value="1"/>
</dbReference>
<name>A0AA39R6Q3_9LECA</name>
<dbReference type="GO" id="GO:0006281">
    <property type="term" value="P:DNA repair"/>
    <property type="evidence" value="ECO:0007669"/>
    <property type="project" value="TreeGrafter"/>
</dbReference>
<evidence type="ECO:0000313" key="8">
    <source>
        <dbReference type="Proteomes" id="UP001166286"/>
    </source>
</evidence>
<evidence type="ECO:0000259" key="6">
    <source>
        <dbReference type="PROSITE" id="PS51194"/>
    </source>
</evidence>
<dbReference type="InterPro" id="IPR038718">
    <property type="entry name" value="SNF2-like_sf"/>
</dbReference>
<organism evidence="7 8">
    <name type="scientific">Cladonia borealis</name>
    <dbReference type="NCBI Taxonomy" id="184061"/>
    <lineage>
        <taxon>Eukaryota</taxon>
        <taxon>Fungi</taxon>
        <taxon>Dikarya</taxon>
        <taxon>Ascomycota</taxon>
        <taxon>Pezizomycotina</taxon>
        <taxon>Lecanoromycetes</taxon>
        <taxon>OSLEUM clade</taxon>
        <taxon>Lecanoromycetidae</taxon>
        <taxon>Lecanorales</taxon>
        <taxon>Lecanorineae</taxon>
        <taxon>Cladoniaceae</taxon>
        <taxon>Cladonia</taxon>
    </lineage>
</organism>
<dbReference type="InterPro" id="IPR050628">
    <property type="entry name" value="SNF2_RAD54_helicase_TF"/>
</dbReference>
<evidence type="ECO:0000313" key="7">
    <source>
        <dbReference type="EMBL" id="KAK0514684.1"/>
    </source>
</evidence>
<dbReference type="PROSITE" id="PS51194">
    <property type="entry name" value="HELICASE_CTER"/>
    <property type="match status" value="1"/>
</dbReference>
<sequence>MSGTKRSRHSLGSDLQLELPRVKRRNNTPGGPPPRSINDDDSEDNVSVQGTTSDGASASSRIRTMSAASDTSPSPLGSLSPAVGGSDWVEKASQARSWHEGVTCFGMLLGGSVRLFRILARLKKQITSTKHPVAFALRFRSDATTLLEPATSEEVGTLDAKSTAQLKKLKEIIPSIKIEAYVDREEDETGCGTHGMKNSSVLPLQLNVYGSDKNFSEVGCFLSEAGTFLQEPVFLPPGILSYRNPHFLSWDDISRTPQFLASNEVSPFDFGMEVEAIINSTNAVQQPCHFQQDPRIRTELKRHQISALQFMIAREAKEEDHFSLWEPTTINYRDGFVHKITKEKRYKKPEGFCGGILADEMGMDSTWEQEWRRHISCELKVHVYHGYGTGIDRDILAEQDIVFTTYETIASDVNQSHKLQAISWFRVILDEAHHIRNRTQAFQAVVNLKSSSRWCSSGTPVQNRLDDLFTLTEFLGFYPVDNRANARRWILDPLGRKEEHALENLRLVMRTVAMRRTKLSESDCKRSEREVLVELFQTEREQYDSTRTQARSMVTRTGNKSSAHTLLSFILRMRQLCSHGLSRGAILRRPTLIRETPTYMTVCDKCADSFNPAVSGTLTLTGIDGPRYCPECAFENDISANLPTQSPSAQNGVYKDTISIPRLEDQMIENLDDGVVEMEIDGPPVYETHTSSKIDSIVRNLIDLDRVRHRDSKPVKSLVFSCWTTTLNVLASALSGQRLQYARIDGSLTLEQRRAAINRFQSEQDLKIMLLTFGSGSVGLNLTAATHVHIVEPQWNPMVEVQASARVDRLDQDKDIVILRYIVKDSVEELIKSRQRRKIWLAKLSTSHESMNNNVDTVDSLNELESLIA</sequence>
<dbReference type="InterPro" id="IPR049730">
    <property type="entry name" value="SNF2/RAD54-like_C"/>
</dbReference>
<feature type="compositionally biased region" description="Polar residues" evidence="4">
    <location>
        <begin position="45"/>
        <end position="77"/>
    </location>
</feature>
<dbReference type="PANTHER" id="PTHR45626:SF52">
    <property type="entry name" value="SINGLE-STRANDED DNA-DEPENDENT ATPASE (EUROFUNG)"/>
    <property type="match status" value="1"/>
</dbReference>
<feature type="domain" description="Helicase ATP-binding" evidence="5">
    <location>
        <begin position="367"/>
        <end position="478"/>
    </location>
</feature>
<feature type="domain" description="Helicase C-terminal" evidence="6">
    <location>
        <begin position="703"/>
        <end position="859"/>
    </location>
</feature>
<feature type="region of interest" description="Disordered" evidence="4">
    <location>
        <begin position="1"/>
        <end position="82"/>
    </location>
</feature>
<keyword evidence="1" id="KW-0547">Nucleotide-binding</keyword>
<dbReference type="InterPro" id="IPR000330">
    <property type="entry name" value="SNF2_N"/>
</dbReference>
<proteinExistence type="predicted"/>
<reference evidence="7" key="1">
    <citation type="submission" date="2023-03" db="EMBL/GenBank/DDBJ databases">
        <title>Complete genome of Cladonia borealis.</title>
        <authorList>
            <person name="Park H."/>
        </authorList>
    </citation>
    <scope>NUCLEOTIDE SEQUENCE</scope>
    <source>
        <strain evidence="7">ANT050790</strain>
    </source>
</reference>
<keyword evidence="2" id="KW-0378">Hydrolase</keyword>
<dbReference type="GO" id="GO:0008094">
    <property type="term" value="F:ATP-dependent activity, acting on DNA"/>
    <property type="evidence" value="ECO:0007669"/>
    <property type="project" value="TreeGrafter"/>
</dbReference>
<accession>A0AA39R6Q3</accession>
<dbReference type="PANTHER" id="PTHR45626">
    <property type="entry name" value="TRANSCRIPTION TERMINATION FACTOR 2-RELATED"/>
    <property type="match status" value="1"/>
</dbReference>
<dbReference type="SMART" id="SM00487">
    <property type="entry name" value="DEXDc"/>
    <property type="match status" value="1"/>
</dbReference>
<gene>
    <name evidence="7" type="ORF">JMJ35_003301</name>
</gene>
<dbReference type="GO" id="GO:0005634">
    <property type="term" value="C:nucleus"/>
    <property type="evidence" value="ECO:0007669"/>
    <property type="project" value="TreeGrafter"/>
</dbReference>
<keyword evidence="3" id="KW-0067">ATP-binding</keyword>
<dbReference type="SMART" id="SM00490">
    <property type="entry name" value="HELICc"/>
    <property type="match status" value="1"/>
</dbReference>
<dbReference type="PROSITE" id="PS51192">
    <property type="entry name" value="HELICASE_ATP_BIND_1"/>
    <property type="match status" value="1"/>
</dbReference>
<comment type="caution">
    <text evidence="7">The sequence shown here is derived from an EMBL/GenBank/DDBJ whole genome shotgun (WGS) entry which is preliminary data.</text>
</comment>
<evidence type="ECO:0000259" key="5">
    <source>
        <dbReference type="PROSITE" id="PS51192"/>
    </source>
</evidence>
<evidence type="ECO:0000256" key="4">
    <source>
        <dbReference type="SAM" id="MobiDB-lite"/>
    </source>
</evidence>
<dbReference type="Proteomes" id="UP001166286">
    <property type="component" value="Unassembled WGS sequence"/>
</dbReference>
<dbReference type="GO" id="GO:0005524">
    <property type="term" value="F:ATP binding"/>
    <property type="evidence" value="ECO:0007669"/>
    <property type="project" value="UniProtKB-KW"/>
</dbReference>